<proteinExistence type="inferred from homology"/>
<dbReference type="SUPFAM" id="SSF75217">
    <property type="entry name" value="alpha/beta knot"/>
    <property type="match status" value="1"/>
</dbReference>
<feature type="binding site" evidence="5">
    <location>
        <begin position="113"/>
        <end position="118"/>
    </location>
    <ligand>
        <name>S-adenosyl-L-methionine</name>
        <dbReference type="ChEBI" id="CHEBI:59789"/>
    </ligand>
</feature>
<keyword evidence="3 5" id="KW-0949">S-adenosyl-L-methionine</keyword>
<feature type="binding site" evidence="5">
    <location>
        <position position="62"/>
    </location>
    <ligand>
        <name>S-adenosyl-L-methionine</name>
        <dbReference type="ChEBI" id="CHEBI:59789"/>
    </ligand>
</feature>
<comment type="subcellular location">
    <subcellularLocation>
        <location evidence="5">Cytoplasm</location>
    </subcellularLocation>
</comment>
<organism evidence="6 7">
    <name type="scientific">Roseimicrobium gellanilyticum</name>
    <dbReference type="NCBI Taxonomy" id="748857"/>
    <lineage>
        <taxon>Bacteria</taxon>
        <taxon>Pseudomonadati</taxon>
        <taxon>Verrucomicrobiota</taxon>
        <taxon>Verrucomicrobiia</taxon>
        <taxon>Verrucomicrobiales</taxon>
        <taxon>Verrucomicrobiaceae</taxon>
        <taxon>Roseimicrobium</taxon>
    </lineage>
</organism>
<comment type="similarity">
    <text evidence="4 5">Belongs to the RNA methyltransferase RlmH family.</text>
</comment>
<keyword evidence="5" id="KW-0963">Cytoplasm</keyword>
<sequence length="146" mass="16342">MKWQIIVVGKPSLPWAKQGMEDYAGRLRHKASVEIVHLREGPSAQVGQKALEASEGAWRIVLDERGKQMSSVALAQWIEKQELSGRKRVSLLIGGADGHPPEVRNAADELWSLSAMTLQHELALVVLMEQIYRAISINRGEPYHRV</sequence>
<comment type="function">
    <text evidence="5">Specifically methylates the pseudouridine at position 1915 (m3Psi1915) in 23S rRNA.</text>
</comment>
<dbReference type="RefSeq" id="WP_113956380.1">
    <property type="nucleotide sequence ID" value="NZ_QNRR01000001.1"/>
</dbReference>
<evidence type="ECO:0000256" key="4">
    <source>
        <dbReference type="ARBA" id="ARBA00038303"/>
    </source>
</evidence>
<dbReference type="PIRSF" id="PIRSF004505">
    <property type="entry name" value="MT_bac"/>
    <property type="match status" value="1"/>
</dbReference>
<comment type="caution">
    <text evidence="6">The sequence shown here is derived from an EMBL/GenBank/DDBJ whole genome shotgun (WGS) entry which is preliminary data.</text>
</comment>
<dbReference type="Gene3D" id="3.40.1280.10">
    <property type="match status" value="1"/>
</dbReference>
<dbReference type="PANTHER" id="PTHR33603">
    <property type="entry name" value="METHYLTRANSFERASE"/>
    <property type="match status" value="1"/>
</dbReference>
<dbReference type="CDD" id="cd18081">
    <property type="entry name" value="RlmH-like"/>
    <property type="match status" value="1"/>
</dbReference>
<dbReference type="GO" id="GO:0070038">
    <property type="term" value="F:rRNA (pseudouridine-N3-)-methyltransferase activity"/>
    <property type="evidence" value="ECO:0007669"/>
    <property type="project" value="UniProtKB-UniRule"/>
</dbReference>
<dbReference type="EC" id="2.1.1.177" evidence="5"/>
<evidence type="ECO:0000256" key="2">
    <source>
        <dbReference type="ARBA" id="ARBA00022679"/>
    </source>
</evidence>
<dbReference type="PANTHER" id="PTHR33603:SF1">
    <property type="entry name" value="RIBOSOMAL RNA LARGE SUBUNIT METHYLTRANSFERASE H"/>
    <property type="match status" value="1"/>
</dbReference>
<evidence type="ECO:0000313" key="7">
    <source>
        <dbReference type="Proteomes" id="UP000253426"/>
    </source>
</evidence>
<evidence type="ECO:0000313" key="6">
    <source>
        <dbReference type="EMBL" id="RBP47444.1"/>
    </source>
</evidence>
<comment type="subunit">
    <text evidence="5">Homodimer.</text>
</comment>
<evidence type="ECO:0000256" key="1">
    <source>
        <dbReference type="ARBA" id="ARBA00022603"/>
    </source>
</evidence>
<name>A0A366HV78_9BACT</name>
<reference evidence="6 7" key="1">
    <citation type="submission" date="2018-06" db="EMBL/GenBank/DDBJ databases">
        <title>Genomic Encyclopedia of Type Strains, Phase IV (KMG-IV): sequencing the most valuable type-strain genomes for metagenomic binning, comparative biology and taxonomic classification.</title>
        <authorList>
            <person name="Goeker M."/>
        </authorList>
    </citation>
    <scope>NUCLEOTIDE SEQUENCE [LARGE SCALE GENOMIC DNA]</scope>
    <source>
        <strain evidence="6 7">DSM 25532</strain>
    </source>
</reference>
<comment type="catalytic activity">
    <reaction evidence="5">
        <text>pseudouridine(1915) in 23S rRNA + S-adenosyl-L-methionine = N(3)-methylpseudouridine(1915) in 23S rRNA + S-adenosyl-L-homocysteine + H(+)</text>
        <dbReference type="Rhea" id="RHEA:42752"/>
        <dbReference type="Rhea" id="RHEA-COMP:10221"/>
        <dbReference type="Rhea" id="RHEA-COMP:10222"/>
        <dbReference type="ChEBI" id="CHEBI:15378"/>
        <dbReference type="ChEBI" id="CHEBI:57856"/>
        <dbReference type="ChEBI" id="CHEBI:59789"/>
        <dbReference type="ChEBI" id="CHEBI:65314"/>
        <dbReference type="ChEBI" id="CHEBI:74486"/>
        <dbReference type="EC" id="2.1.1.177"/>
    </reaction>
</comment>
<gene>
    <name evidence="5" type="primary">rlmH</name>
    <name evidence="6" type="ORF">DES53_101241</name>
</gene>
<dbReference type="InterPro" id="IPR029028">
    <property type="entry name" value="Alpha/beta_knot_MTases"/>
</dbReference>
<keyword evidence="2 5" id="KW-0808">Transferase</keyword>
<dbReference type="AlphaFoldDB" id="A0A366HV78"/>
<dbReference type="EMBL" id="QNRR01000001">
    <property type="protein sequence ID" value="RBP47444.1"/>
    <property type="molecule type" value="Genomic_DNA"/>
</dbReference>
<dbReference type="HAMAP" id="MF_00658">
    <property type="entry name" value="23SrRNA_methyltr_H"/>
    <property type="match status" value="1"/>
</dbReference>
<dbReference type="Pfam" id="PF02590">
    <property type="entry name" value="SPOUT_MTase"/>
    <property type="match status" value="1"/>
</dbReference>
<protein>
    <recommendedName>
        <fullName evidence="5">Ribosomal RNA large subunit methyltransferase H</fullName>
        <ecNumber evidence="5">2.1.1.177</ecNumber>
    </recommendedName>
    <alternativeName>
        <fullName evidence="5">23S rRNA (pseudouridine1915-N3)-methyltransferase</fullName>
    </alternativeName>
    <alternativeName>
        <fullName evidence="5">23S rRNA m3Psi1915 methyltransferase</fullName>
    </alternativeName>
    <alternativeName>
        <fullName evidence="5">rRNA (pseudouridine-N3-)-methyltransferase RlmH</fullName>
    </alternativeName>
</protein>
<dbReference type="OrthoDB" id="9806643at2"/>
<dbReference type="Proteomes" id="UP000253426">
    <property type="component" value="Unassembled WGS sequence"/>
</dbReference>
<dbReference type="InterPro" id="IPR003742">
    <property type="entry name" value="RlmH-like"/>
</dbReference>
<keyword evidence="7" id="KW-1185">Reference proteome</keyword>
<keyword evidence="5" id="KW-0698">rRNA processing</keyword>
<evidence type="ECO:0000256" key="5">
    <source>
        <dbReference type="HAMAP-Rule" id="MF_00658"/>
    </source>
</evidence>
<feature type="binding site" evidence="5">
    <location>
        <position position="94"/>
    </location>
    <ligand>
        <name>S-adenosyl-L-methionine</name>
        <dbReference type="ChEBI" id="CHEBI:59789"/>
    </ligand>
</feature>
<dbReference type="GO" id="GO:0005737">
    <property type="term" value="C:cytoplasm"/>
    <property type="evidence" value="ECO:0007669"/>
    <property type="project" value="UniProtKB-SubCell"/>
</dbReference>
<dbReference type="InterPro" id="IPR029026">
    <property type="entry name" value="tRNA_m1G_MTases_N"/>
</dbReference>
<keyword evidence="1 5" id="KW-0489">Methyltransferase</keyword>
<evidence type="ECO:0000256" key="3">
    <source>
        <dbReference type="ARBA" id="ARBA00022691"/>
    </source>
</evidence>
<accession>A0A366HV78</accession>